<dbReference type="SUPFAM" id="SSF53756">
    <property type="entry name" value="UDP-Glycosyltransferase/glycogen phosphorylase"/>
    <property type="match status" value="1"/>
</dbReference>
<gene>
    <name evidence="1" type="ORF">I550_2224</name>
</gene>
<evidence type="ECO:0008006" key="3">
    <source>
        <dbReference type="Google" id="ProtNLM"/>
    </source>
</evidence>
<sequence length="47" mass="5118">MTEIADAVTELLTDRDRAAAMGAAGRDWVTAQWRWDTLATRLAGLLG</sequence>
<dbReference type="Proteomes" id="UP000020825">
    <property type="component" value="Unassembled WGS sequence"/>
</dbReference>
<dbReference type="Gene3D" id="3.40.50.2000">
    <property type="entry name" value="Glycogen Phosphorylase B"/>
    <property type="match status" value="1"/>
</dbReference>
<reference evidence="1 2" key="1">
    <citation type="submission" date="2013-12" db="EMBL/GenBank/DDBJ databases">
        <authorList>
            <person name="Zelazny A."/>
            <person name="Olivier K."/>
            <person name="Holland S."/>
            <person name="Lenaerts A."/>
            <person name="Ordway D."/>
            <person name="DeGroote M.A."/>
            <person name="Parker T."/>
            <person name="Sizemore C."/>
            <person name="Tallon L.J."/>
            <person name="Sadzewicz L.K."/>
            <person name="Sengamalay N."/>
            <person name="Fraser C.M."/>
            <person name="Hine E."/>
            <person name="Shefchek K.A."/>
            <person name="Das S.P."/>
            <person name="Tettelin H."/>
        </authorList>
    </citation>
    <scope>NUCLEOTIDE SEQUENCE [LARGE SCALE GENOMIC DNA]</scope>
    <source>
        <strain evidence="1 2">1956</strain>
    </source>
</reference>
<accession>X8CUC8</accession>
<dbReference type="AlphaFoldDB" id="X8CUC8"/>
<comment type="caution">
    <text evidence="1">The sequence shown here is derived from an EMBL/GenBank/DDBJ whole genome shotgun (WGS) entry which is preliminary data.</text>
</comment>
<evidence type="ECO:0000313" key="2">
    <source>
        <dbReference type="Proteomes" id="UP000020825"/>
    </source>
</evidence>
<protein>
    <recommendedName>
        <fullName evidence="3">Glycosyl transferases group 1 family protein</fullName>
    </recommendedName>
</protein>
<name>X8CUC8_MYCIT</name>
<dbReference type="PATRIC" id="fig|1299331.3.peg.2158"/>
<dbReference type="EMBL" id="JAOG01000001">
    <property type="protein sequence ID" value="EUA59078.1"/>
    <property type="molecule type" value="Genomic_DNA"/>
</dbReference>
<organism evidence="1 2">
    <name type="scientific">Mycobacterium intracellulare 1956</name>
    <dbReference type="NCBI Taxonomy" id="1299331"/>
    <lineage>
        <taxon>Bacteria</taxon>
        <taxon>Bacillati</taxon>
        <taxon>Actinomycetota</taxon>
        <taxon>Actinomycetes</taxon>
        <taxon>Mycobacteriales</taxon>
        <taxon>Mycobacteriaceae</taxon>
        <taxon>Mycobacterium</taxon>
        <taxon>Mycobacterium avium complex (MAC)</taxon>
    </lineage>
</organism>
<evidence type="ECO:0000313" key="1">
    <source>
        <dbReference type="EMBL" id="EUA59078.1"/>
    </source>
</evidence>
<proteinExistence type="predicted"/>